<sequence>GRNLAQVLPPAWLRQLLLGLRSPGPLHQEEAGALRGGAGAAALLPRPLGSQGQEHRLRVQRGGSRSRVRPGRGPLPWL</sequence>
<evidence type="ECO:0000256" key="1">
    <source>
        <dbReference type="SAM" id="MobiDB-lite"/>
    </source>
</evidence>
<gene>
    <name evidence="2" type="ORF">APUTEX25_003420</name>
</gene>
<proteinExistence type="predicted"/>
<evidence type="ECO:0000313" key="3">
    <source>
        <dbReference type="Proteomes" id="UP000279271"/>
    </source>
</evidence>
<feature type="non-terminal residue" evidence="2">
    <location>
        <position position="1"/>
    </location>
</feature>
<dbReference type="EMBL" id="QOKY01000197">
    <property type="protein sequence ID" value="RMZ53598.1"/>
    <property type="molecule type" value="Genomic_DNA"/>
</dbReference>
<accession>A0A3M7KSU7</accession>
<name>A0A3M7KSU7_AUXPR</name>
<reference evidence="3" key="1">
    <citation type="journal article" date="2018" name="Algal Res.">
        <title>Characterization of plant carbon substrate utilization by Auxenochlorella protothecoides.</title>
        <authorList>
            <person name="Vogler B.W."/>
            <person name="Starkenburg S.R."/>
            <person name="Sudasinghe N."/>
            <person name="Schambach J.Y."/>
            <person name="Rollin J.A."/>
            <person name="Pattathil S."/>
            <person name="Barry A.N."/>
        </authorList>
    </citation>
    <scope>NUCLEOTIDE SEQUENCE [LARGE SCALE GENOMIC DNA]</scope>
    <source>
        <strain evidence="3">UTEX 25</strain>
    </source>
</reference>
<evidence type="ECO:0000313" key="2">
    <source>
        <dbReference type="EMBL" id="RMZ53598.1"/>
    </source>
</evidence>
<comment type="caution">
    <text evidence="2">The sequence shown here is derived from an EMBL/GenBank/DDBJ whole genome shotgun (WGS) entry which is preliminary data.</text>
</comment>
<protein>
    <submittedName>
        <fullName evidence="2">Uncharacterized protein</fullName>
    </submittedName>
</protein>
<organism evidence="2 3">
    <name type="scientific">Auxenochlorella protothecoides</name>
    <name type="common">Green microalga</name>
    <name type="synonym">Chlorella protothecoides</name>
    <dbReference type="NCBI Taxonomy" id="3075"/>
    <lineage>
        <taxon>Eukaryota</taxon>
        <taxon>Viridiplantae</taxon>
        <taxon>Chlorophyta</taxon>
        <taxon>core chlorophytes</taxon>
        <taxon>Trebouxiophyceae</taxon>
        <taxon>Chlorellales</taxon>
        <taxon>Chlorellaceae</taxon>
        <taxon>Auxenochlorella</taxon>
    </lineage>
</organism>
<dbReference type="Proteomes" id="UP000279271">
    <property type="component" value="Unassembled WGS sequence"/>
</dbReference>
<feature type="region of interest" description="Disordered" evidence="1">
    <location>
        <begin position="44"/>
        <end position="78"/>
    </location>
</feature>
<dbReference type="AlphaFoldDB" id="A0A3M7KSU7"/>
<feature type="non-terminal residue" evidence="2">
    <location>
        <position position="78"/>
    </location>
</feature>